<dbReference type="InterPro" id="IPR011129">
    <property type="entry name" value="CSD"/>
</dbReference>
<dbReference type="PANTHER" id="PTHR11544">
    <property type="entry name" value="COLD SHOCK DOMAIN CONTAINING PROTEINS"/>
    <property type="match status" value="1"/>
</dbReference>
<evidence type="ECO:0000256" key="1">
    <source>
        <dbReference type="SAM" id="MobiDB-lite"/>
    </source>
</evidence>
<dbReference type="GO" id="GO:0005829">
    <property type="term" value="C:cytosol"/>
    <property type="evidence" value="ECO:0007669"/>
    <property type="project" value="UniProtKB-ARBA"/>
</dbReference>
<proteinExistence type="predicted"/>
<dbReference type="InterPro" id="IPR012340">
    <property type="entry name" value="NA-bd_OB-fold"/>
</dbReference>
<feature type="region of interest" description="Disordered" evidence="1">
    <location>
        <begin position="1"/>
        <end position="38"/>
    </location>
</feature>
<keyword evidence="4" id="KW-1185">Reference proteome</keyword>
<evidence type="ECO:0000313" key="4">
    <source>
        <dbReference type="Proteomes" id="UP000001591"/>
    </source>
</evidence>
<evidence type="ECO:0000259" key="2">
    <source>
        <dbReference type="PROSITE" id="PS51857"/>
    </source>
</evidence>
<dbReference type="Gene3D" id="2.40.50.140">
    <property type="entry name" value="Nucleic acid-binding proteins"/>
    <property type="match status" value="2"/>
</dbReference>
<dbReference type="InterPro" id="IPR050181">
    <property type="entry name" value="Cold_shock_domain"/>
</dbReference>
<dbReference type="InterPro" id="IPR002059">
    <property type="entry name" value="CSP_DNA-bd"/>
</dbReference>
<dbReference type="SMART" id="SM00357">
    <property type="entry name" value="CSP"/>
    <property type="match status" value="2"/>
</dbReference>
<dbReference type="SUPFAM" id="SSF50249">
    <property type="entry name" value="Nucleic acid-binding proteins"/>
    <property type="match status" value="2"/>
</dbReference>
<dbReference type="eggNOG" id="COG1278">
    <property type="taxonomic scope" value="Bacteria"/>
</dbReference>
<reference evidence="3 4" key="1">
    <citation type="journal article" date="2010" name="BMC Genomics">
        <title>Metabolic flexibility revealed in the genome of the cyst-forming alpha-1 proteobacterium Rhodospirillum centenum.</title>
        <authorList>
            <person name="Lu Y.K."/>
            <person name="Marden J."/>
            <person name="Han M."/>
            <person name="Swingley W.D."/>
            <person name="Mastrian S.D."/>
            <person name="Chowdhury S.R."/>
            <person name="Hao J."/>
            <person name="Helmy T."/>
            <person name="Kim S."/>
            <person name="Kurdoglu A.A."/>
            <person name="Matthies H.J."/>
            <person name="Rollo D."/>
            <person name="Stothard P."/>
            <person name="Blankenship R.E."/>
            <person name="Bauer C.E."/>
            <person name="Touchman J.W."/>
        </authorList>
    </citation>
    <scope>NUCLEOTIDE SEQUENCE [LARGE SCALE GENOMIC DNA]</scope>
    <source>
        <strain evidence="4">ATCC 51521 / SW</strain>
    </source>
</reference>
<dbReference type="EMBL" id="CP000613">
    <property type="protein sequence ID" value="ACJ01020.1"/>
    <property type="molecule type" value="Genomic_DNA"/>
</dbReference>
<dbReference type="PRINTS" id="PR00050">
    <property type="entry name" value="COLDSHOCK"/>
</dbReference>
<gene>
    <name evidence="3" type="primary">cspA</name>
    <name evidence="3" type="ordered locus">RC1_3671</name>
</gene>
<dbReference type="HOGENOM" id="CLU_097141_1_0_5"/>
<organism evidence="3 4">
    <name type="scientific">Rhodospirillum centenum (strain ATCC 51521 / SW)</name>
    <dbReference type="NCBI Taxonomy" id="414684"/>
    <lineage>
        <taxon>Bacteria</taxon>
        <taxon>Pseudomonadati</taxon>
        <taxon>Pseudomonadota</taxon>
        <taxon>Alphaproteobacteria</taxon>
        <taxon>Rhodospirillales</taxon>
        <taxon>Rhodospirillaceae</taxon>
        <taxon>Rhodospirillum</taxon>
    </lineage>
</organism>
<dbReference type="STRING" id="414684.RC1_3671"/>
<dbReference type="Pfam" id="PF00313">
    <property type="entry name" value="CSD"/>
    <property type="match status" value="2"/>
</dbReference>
<dbReference type="Proteomes" id="UP000001591">
    <property type="component" value="Chromosome"/>
</dbReference>
<dbReference type="CDD" id="cd04458">
    <property type="entry name" value="CSP_CDS"/>
    <property type="match status" value="2"/>
</dbReference>
<dbReference type="GO" id="GO:0003676">
    <property type="term" value="F:nucleic acid binding"/>
    <property type="evidence" value="ECO:0007669"/>
    <property type="project" value="InterPro"/>
</dbReference>
<protein>
    <submittedName>
        <fullName evidence="3">Cold shock-like protein CspA</fullName>
    </submittedName>
</protein>
<dbReference type="KEGG" id="rce:RC1_3671"/>
<dbReference type="PROSITE" id="PS51857">
    <property type="entry name" value="CSD_2"/>
    <property type="match status" value="2"/>
</dbReference>
<feature type="domain" description="CSD" evidence="2">
    <location>
        <begin position="42"/>
        <end position="107"/>
    </location>
</feature>
<evidence type="ECO:0000313" key="3">
    <source>
        <dbReference type="EMBL" id="ACJ01020.1"/>
    </source>
</evidence>
<sequence>MQLFGPGNRNRTLRGGGPQDWQGSTRLSHYDFPSPSGLDGPPVRATVKWFNGVKGFGFVAPADGTPDAFLHASVLSRVGLSDLAEGAEVMVVIGPGPKGPQVIRLVDVIGGGSPRRERPAPSRAAPGGPEVELEGSVKWFKDDKGFGFVTTDDGGKDVFVHKSILRRAGLESLQSGERVLMRVTEAPKGREATWIQLLD</sequence>
<accession>B6IXJ6</accession>
<feature type="domain" description="CSD" evidence="2">
    <location>
        <begin position="132"/>
        <end position="197"/>
    </location>
</feature>
<dbReference type="AlphaFoldDB" id="B6IXJ6"/>
<name>B6IXJ6_RHOCS</name>